<protein>
    <submittedName>
        <fullName evidence="2">31630_t:CDS:1</fullName>
    </submittedName>
</protein>
<evidence type="ECO:0000313" key="3">
    <source>
        <dbReference type="Proteomes" id="UP000789901"/>
    </source>
</evidence>
<organism evidence="2 3">
    <name type="scientific">Gigaspora margarita</name>
    <dbReference type="NCBI Taxonomy" id="4874"/>
    <lineage>
        <taxon>Eukaryota</taxon>
        <taxon>Fungi</taxon>
        <taxon>Fungi incertae sedis</taxon>
        <taxon>Mucoromycota</taxon>
        <taxon>Glomeromycotina</taxon>
        <taxon>Glomeromycetes</taxon>
        <taxon>Diversisporales</taxon>
        <taxon>Gigasporaceae</taxon>
        <taxon>Gigaspora</taxon>
    </lineage>
</organism>
<feature type="non-terminal residue" evidence="2">
    <location>
        <position position="1"/>
    </location>
</feature>
<name>A0ABN7WQ96_GIGMA</name>
<dbReference type="EMBL" id="CAJVQB010056370">
    <property type="protein sequence ID" value="CAG8837655.1"/>
    <property type="molecule type" value="Genomic_DNA"/>
</dbReference>
<sequence>VPRGIDRYGPNYSRHGHNNQAGFTSEAGGTCILHERQHSRHSYSSSHYRLRYCNSNDQSNSRSFQLHTNLKLSN</sequence>
<accession>A0ABN7WQ96</accession>
<keyword evidence="3" id="KW-1185">Reference proteome</keyword>
<reference evidence="2 3" key="1">
    <citation type="submission" date="2021-06" db="EMBL/GenBank/DDBJ databases">
        <authorList>
            <person name="Kallberg Y."/>
            <person name="Tangrot J."/>
            <person name="Rosling A."/>
        </authorList>
    </citation>
    <scope>NUCLEOTIDE SEQUENCE [LARGE SCALE GENOMIC DNA]</scope>
    <source>
        <strain evidence="2 3">120-4 pot B 10/14</strain>
    </source>
</reference>
<gene>
    <name evidence="2" type="ORF">GMARGA_LOCUS33601</name>
</gene>
<dbReference type="Proteomes" id="UP000789901">
    <property type="component" value="Unassembled WGS sequence"/>
</dbReference>
<evidence type="ECO:0000256" key="1">
    <source>
        <dbReference type="SAM" id="MobiDB-lite"/>
    </source>
</evidence>
<proteinExistence type="predicted"/>
<feature type="region of interest" description="Disordered" evidence="1">
    <location>
        <begin position="1"/>
        <end position="25"/>
    </location>
</feature>
<comment type="caution">
    <text evidence="2">The sequence shown here is derived from an EMBL/GenBank/DDBJ whole genome shotgun (WGS) entry which is preliminary data.</text>
</comment>
<evidence type="ECO:0000313" key="2">
    <source>
        <dbReference type="EMBL" id="CAG8837655.1"/>
    </source>
</evidence>